<dbReference type="GO" id="GO:0003729">
    <property type="term" value="F:mRNA binding"/>
    <property type="evidence" value="ECO:0007669"/>
    <property type="project" value="UniProtKB-ARBA"/>
</dbReference>
<dbReference type="PROSITE" id="PS50102">
    <property type="entry name" value="RRM"/>
    <property type="match status" value="1"/>
</dbReference>
<dbReference type="PANTHER" id="PTHR48027">
    <property type="entry name" value="HETEROGENEOUS NUCLEAR RIBONUCLEOPROTEIN 87F-RELATED"/>
    <property type="match status" value="1"/>
</dbReference>
<dbReference type="Proteomes" id="UP000228781">
    <property type="component" value="Unassembled WGS sequence"/>
</dbReference>
<dbReference type="FunFam" id="3.30.70.330:FF:000383">
    <property type="entry name" value="Sex lethal, isoform D"/>
    <property type="match status" value="1"/>
</dbReference>
<dbReference type="GO" id="GO:0010629">
    <property type="term" value="P:negative regulation of gene expression"/>
    <property type="evidence" value="ECO:0007669"/>
    <property type="project" value="UniProtKB-ARBA"/>
</dbReference>
<dbReference type="Gene3D" id="3.30.70.330">
    <property type="match status" value="1"/>
</dbReference>
<name>A0A2M8EJD6_UNCKA</name>
<dbReference type="GO" id="GO:0005737">
    <property type="term" value="C:cytoplasm"/>
    <property type="evidence" value="ECO:0007669"/>
    <property type="project" value="UniProtKB-ARBA"/>
</dbReference>
<gene>
    <name evidence="4" type="ORF">CO059_01500</name>
</gene>
<dbReference type="GO" id="GO:0009967">
    <property type="term" value="P:positive regulation of signal transduction"/>
    <property type="evidence" value="ECO:0007669"/>
    <property type="project" value="UniProtKB-ARBA"/>
</dbReference>
<comment type="caution">
    <text evidence="4">The sequence shown here is derived from an EMBL/GenBank/DDBJ whole genome shotgun (WGS) entry which is preliminary data.</text>
</comment>
<proteinExistence type="predicted"/>
<organism evidence="4 5">
    <name type="scientific">candidate division WWE3 bacterium CG_4_9_14_0_2_um_filter_48_10</name>
    <dbReference type="NCBI Taxonomy" id="1975078"/>
    <lineage>
        <taxon>Bacteria</taxon>
        <taxon>Katanobacteria</taxon>
    </lineage>
</organism>
<dbReference type="SUPFAM" id="SSF54928">
    <property type="entry name" value="RNA-binding domain, RBD"/>
    <property type="match status" value="1"/>
</dbReference>
<dbReference type="Pfam" id="PF00076">
    <property type="entry name" value="RRM_1"/>
    <property type="match status" value="1"/>
</dbReference>
<dbReference type="InterPro" id="IPR052462">
    <property type="entry name" value="SLIRP/GR-RBP-like"/>
</dbReference>
<dbReference type="AlphaFoldDB" id="A0A2M8EJD6"/>
<dbReference type="InterPro" id="IPR000504">
    <property type="entry name" value="RRM_dom"/>
</dbReference>
<accession>A0A2M8EJD6</accession>
<evidence type="ECO:0000313" key="4">
    <source>
        <dbReference type="EMBL" id="PJC22835.1"/>
    </source>
</evidence>
<keyword evidence="1" id="KW-0677">Repeat</keyword>
<protein>
    <submittedName>
        <fullName evidence="4">RNA-binding protein</fullName>
    </submittedName>
</protein>
<keyword evidence="2" id="KW-0694">RNA-binding</keyword>
<dbReference type="InterPro" id="IPR012677">
    <property type="entry name" value="Nucleotide-bd_a/b_plait_sf"/>
</dbReference>
<evidence type="ECO:0000259" key="3">
    <source>
        <dbReference type="PROSITE" id="PS50102"/>
    </source>
</evidence>
<evidence type="ECO:0000256" key="1">
    <source>
        <dbReference type="ARBA" id="ARBA00022737"/>
    </source>
</evidence>
<evidence type="ECO:0000256" key="2">
    <source>
        <dbReference type="ARBA" id="ARBA00022884"/>
    </source>
</evidence>
<sequence length="97" mass="10889">MAKKLYVGKLPYSVTDSKLEEMFSEVGKVTSATVIMDRETGQSKGFGFVEMEKDKDAEEAIKKLNDTEVEGKRIVVNVARPREERPGFGDRGGRRSF</sequence>
<dbReference type="EMBL" id="PFSK01000018">
    <property type="protein sequence ID" value="PJC22835.1"/>
    <property type="molecule type" value="Genomic_DNA"/>
</dbReference>
<dbReference type="InterPro" id="IPR035979">
    <property type="entry name" value="RBD_domain_sf"/>
</dbReference>
<reference evidence="5" key="1">
    <citation type="submission" date="2017-09" db="EMBL/GenBank/DDBJ databases">
        <title>Depth-based differentiation of microbial function through sediment-hosted aquifers and enrichment of novel symbionts in the deep terrestrial subsurface.</title>
        <authorList>
            <person name="Probst A.J."/>
            <person name="Ladd B."/>
            <person name="Jarett J.K."/>
            <person name="Geller-Mcgrath D.E."/>
            <person name="Sieber C.M.K."/>
            <person name="Emerson J.B."/>
            <person name="Anantharaman K."/>
            <person name="Thomas B.C."/>
            <person name="Malmstrom R."/>
            <person name="Stieglmeier M."/>
            <person name="Klingl A."/>
            <person name="Woyke T."/>
            <person name="Ryan C.M."/>
            <person name="Banfield J.F."/>
        </authorList>
    </citation>
    <scope>NUCLEOTIDE SEQUENCE [LARGE SCALE GENOMIC DNA]</scope>
</reference>
<dbReference type="SMART" id="SM00360">
    <property type="entry name" value="RRM"/>
    <property type="match status" value="1"/>
</dbReference>
<evidence type="ECO:0000313" key="5">
    <source>
        <dbReference type="Proteomes" id="UP000228781"/>
    </source>
</evidence>
<dbReference type="InterPro" id="IPR048289">
    <property type="entry name" value="RRM2_NsCP33-like"/>
</dbReference>
<feature type="domain" description="RRM" evidence="3">
    <location>
        <begin position="3"/>
        <end position="81"/>
    </location>
</feature>
<dbReference type="CDD" id="cd21608">
    <property type="entry name" value="RRM2_NsCP33_like"/>
    <property type="match status" value="1"/>
</dbReference>